<organism evidence="5 6">
    <name type="scientific">Alloscardovia venturai</name>
    <dbReference type="NCBI Taxonomy" id="1769421"/>
    <lineage>
        <taxon>Bacteria</taxon>
        <taxon>Bacillati</taxon>
        <taxon>Actinomycetota</taxon>
        <taxon>Actinomycetes</taxon>
        <taxon>Bifidobacteriales</taxon>
        <taxon>Bifidobacteriaceae</taxon>
        <taxon>Alloscardovia</taxon>
    </lineage>
</organism>
<comment type="caution">
    <text evidence="5">The sequence shown here is derived from an EMBL/GenBank/DDBJ whole genome shotgun (WGS) entry which is preliminary data.</text>
</comment>
<feature type="non-terminal residue" evidence="5">
    <location>
        <position position="1"/>
    </location>
</feature>
<dbReference type="Proteomes" id="UP001597036">
    <property type="component" value="Unassembled WGS sequence"/>
</dbReference>
<dbReference type="PANTHER" id="PTHR47514:SF1">
    <property type="entry name" value="TRANSKETOLASE N-TERMINAL SECTION-RELATED"/>
    <property type="match status" value="1"/>
</dbReference>
<evidence type="ECO:0000256" key="1">
    <source>
        <dbReference type="ARBA" id="ARBA00001964"/>
    </source>
</evidence>
<dbReference type="EMBL" id="JBHTHQ010000023">
    <property type="protein sequence ID" value="MFD0705569.1"/>
    <property type="molecule type" value="Genomic_DNA"/>
</dbReference>
<keyword evidence="3" id="KW-0786">Thiamine pyrophosphate</keyword>
<comment type="similarity">
    <text evidence="2">Belongs to the transketolase family.</text>
</comment>
<reference evidence="6" key="1">
    <citation type="journal article" date="2019" name="Int. J. Syst. Evol. Microbiol.">
        <title>The Global Catalogue of Microorganisms (GCM) 10K type strain sequencing project: providing services to taxonomists for standard genome sequencing and annotation.</title>
        <authorList>
            <consortium name="The Broad Institute Genomics Platform"/>
            <consortium name="The Broad Institute Genome Sequencing Center for Infectious Disease"/>
            <person name="Wu L."/>
            <person name="Ma J."/>
        </authorList>
    </citation>
    <scope>NUCLEOTIDE SEQUENCE [LARGE SCALE GENOMIC DNA]</scope>
    <source>
        <strain evidence="6">CCM 8604</strain>
    </source>
</reference>
<dbReference type="InterPro" id="IPR005474">
    <property type="entry name" value="Transketolase_N"/>
</dbReference>
<evidence type="ECO:0000256" key="3">
    <source>
        <dbReference type="ARBA" id="ARBA00023052"/>
    </source>
</evidence>
<keyword evidence="6" id="KW-1185">Reference proteome</keyword>
<protein>
    <recommendedName>
        <fullName evidence="4">Transketolase N-terminal domain-containing protein</fullName>
    </recommendedName>
</protein>
<name>A0ABW2Y7H7_9BIFI</name>
<accession>A0ABW2Y7H7</accession>
<feature type="domain" description="Transketolase N-terminal" evidence="4">
    <location>
        <begin position="22"/>
        <end position="115"/>
    </location>
</feature>
<evidence type="ECO:0000259" key="4">
    <source>
        <dbReference type="Pfam" id="PF00456"/>
    </source>
</evidence>
<evidence type="ECO:0000313" key="5">
    <source>
        <dbReference type="EMBL" id="MFD0705569.1"/>
    </source>
</evidence>
<dbReference type="PANTHER" id="PTHR47514">
    <property type="entry name" value="TRANSKETOLASE N-TERMINAL SECTION-RELATED"/>
    <property type="match status" value="1"/>
</dbReference>
<evidence type="ECO:0000313" key="6">
    <source>
        <dbReference type="Proteomes" id="UP001597036"/>
    </source>
</evidence>
<proteinExistence type="inferred from homology"/>
<evidence type="ECO:0000256" key="2">
    <source>
        <dbReference type="ARBA" id="ARBA00007131"/>
    </source>
</evidence>
<gene>
    <name evidence="5" type="ORF">ACFQY8_07420</name>
</gene>
<dbReference type="SUPFAM" id="SSF52518">
    <property type="entry name" value="Thiamin diphosphate-binding fold (THDP-binding)"/>
    <property type="match status" value="1"/>
</dbReference>
<dbReference type="Gene3D" id="3.40.50.970">
    <property type="match status" value="1"/>
</dbReference>
<dbReference type="InterPro" id="IPR029061">
    <property type="entry name" value="THDP-binding"/>
</dbReference>
<sequence>VTTGNSMTHFLSPTSVTIKRANQDIQLDGFTEAISGVQHTAEKFKAFGWNTLEIIGHSIPEISAALDITSNCQLGPTAIIANTVKGKGVSFMENNPKWHGAYPSEEEFAQAFTEFNEKINHLSQLSEEISHE</sequence>
<dbReference type="Pfam" id="PF00456">
    <property type="entry name" value="Transketolase_N"/>
    <property type="match status" value="1"/>
</dbReference>
<comment type="cofactor">
    <cofactor evidence="1">
        <name>thiamine diphosphate</name>
        <dbReference type="ChEBI" id="CHEBI:58937"/>
    </cofactor>
</comment>